<comment type="catalytic activity">
    <reaction evidence="15">
        <text>N(4)-{beta-D-GlcNAc-(1-&gt;2)-[beta-D-GlcNAc-(1-&gt;4)]-alpha-D-Man-(1-&gt;3)-[beta-D-GlcNAc-(1-&gt;2)-alpha-D-Man-(1-&gt;6)]-beta-D-Man-(1-&gt;4)-beta-D-GlcNAc-(1-&gt;4)-beta-D-GlcNAc}-L-asparaginyl-[protein] + UDP-N-acetyl-alpha-D-glucosamine = N(4)-{beta-D-GlcNAc-(1-&gt;2)-[beta-D-GlcNAc-(1-&gt;4)]-alpha-D-Man-(1-&gt;3)-[beta-D-GlcNAc-(1-&gt;2)-[beta-D-GlcNAc-(1-&gt;6)]-alpha-D-Man-(1-&gt;6)]-beta-D-Man-(1-&gt;4)-beta-D-GlcNAc-(1-&gt;4)-beta-D-GlcNAc}-L-asparaginyl-[protein] + UDP + H(+)</text>
        <dbReference type="Rhea" id="RHEA:16921"/>
        <dbReference type="Rhea" id="RHEA-COMP:14374"/>
        <dbReference type="Rhea" id="RHEA-COMP:14377"/>
        <dbReference type="ChEBI" id="CHEBI:15378"/>
        <dbReference type="ChEBI" id="CHEBI:57705"/>
        <dbReference type="ChEBI" id="CHEBI:58223"/>
        <dbReference type="ChEBI" id="CHEBI:139507"/>
        <dbReference type="ChEBI" id="CHEBI:139510"/>
        <dbReference type="EC" id="2.4.1.155"/>
    </reaction>
</comment>
<dbReference type="InterPro" id="IPR052105">
    <property type="entry name" value="MGAT5_Glycosyltransferase"/>
</dbReference>
<keyword evidence="14" id="KW-0325">Glycoprotein</keyword>
<evidence type="ECO:0000256" key="14">
    <source>
        <dbReference type="ARBA" id="ARBA00023180"/>
    </source>
</evidence>
<comment type="similarity">
    <text evidence="4">Belongs to the glycosyltransferase 18 family.</text>
</comment>
<evidence type="ECO:0000256" key="10">
    <source>
        <dbReference type="ARBA" id="ARBA00022968"/>
    </source>
</evidence>
<evidence type="ECO:0000259" key="17">
    <source>
        <dbReference type="Pfam" id="PF15027"/>
    </source>
</evidence>
<keyword evidence="10" id="KW-0735">Signal-anchor</keyword>
<dbReference type="GO" id="GO:0030144">
    <property type="term" value="F:alpha-1,6-mannosylglycoprotein 6-beta-N-acetylglucosaminyltransferase activity"/>
    <property type="evidence" value="ECO:0007669"/>
    <property type="project" value="UniProtKB-EC"/>
</dbReference>
<evidence type="ECO:0000256" key="8">
    <source>
        <dbReference type="ARBA" id="ARBA00022679"/>
    </source>
</evidence>
<dbReference type="PANTHER" id="PTHR15075">
    <property type="entry name" value="ALPHA-MANNOSIDE BETA-1,6-N-ACETYLGLUCOSAMINYLTRANSFERASE"/>
    <property type="match status" value="1"/>
</dbReference>
<evidence type="ECO:0000256" key="9">
    <source>
        <dbReference type="ARBA" id="ARBA00022692"/>
    </source>
</evidence>
<keyword evidence="13" id="KW-0472">Membrane</keyword>
<gene>
    <name evidence="18" type="ORF">RRG08_034695</name>
</gene>
<keyword evidence="19" id="KW-1185">Reference proteome</keyword>
<evidence type="ECO:0000256" key="6">
    <source>
        <dbReference type="ARBA" id="ARBA00022525"/>
    </source>
</evidence>
<evidence type="ECO:0000256" key="3">
    <source>
        <dbReference type="ARBA" id="ARBA00004922"/>
    </source>
</evidence>
<comment type="subcellular location">
    <subcellularLocation>
        <location evidence="1">Golgi apparatus membrane</location>
        <topology evidence="1">Single-pass type II membrane protein</topology>
    </subcellularLocation>
    <subcellularLocation>
        <location evidence="2">Secreted</location>
    </subcellularLocation>
</comment>
<comment type="caution">
    <text evidence="18">The sequence shown here is derived from an EMBL/GenBank/DDBJ whole genome shotgun (WGS) entry which is preliminary data.</text>
</comment>
<dbReference type="AlphaFoldDB" id="A0AAE0Z0V1"/>
<keyword evidence="6" id="KW-0964">Secreted</keyword>
<evidence type="ECO:0000313" key="18">
    <source>
        <dbReference type="EMBL" id="KAK3760853.1"/>
    </source>
</evidence>
<evidence type="ECO:0000256" key="15">
    <source>
        <dbReference type="ARBA" id="ARBA00048243"/>
    </source>
</evidence>
<evidence type="ECO:0000259" key="16">
    <source>
        <dbReference type="Pfam" id="PF15024"/>
    </source>
</evidence>
<reference evidence="18" key="1">
    <citation type="journal article" date="2023" name="G3 (Bethesda)">
        <title>A reference genome for the long-term kleptoplast-retaining sea slug Elysia crispata morphotype clarki.</title>
        <authorList>
            <person name="Eastman K.E."/>
            <person name="Pendleton A.L."/>
            <person name="Shaikh M.A."/>
            <person name="Suttiyut T."/>
            <person name="Ogas R."/>
            <person name="Tomko P."/>
            <person name="Gavelis G."/>
            <person name="Widhalm J.R."/>
            <person name="Wisecaver J.H."/>
        </authorList>
    </citation>
    <scope>NUCLEOTIDE SEQUENCE</scope>
    <source>
        <strain evidence="18">ECLA1</strain>
    </source>
</reference>
<dbReference type="EMBL" id="JAWDGP010004939">
    <property type="protein sequence ID" value="KAK3760853.1"/>
    <property type="molecule type" value="Genomic_DNA"/>
</dbReference>
<evidence type="ECO:0000256" key="4">
    <source>
        <dbReference type="ARBA" id="ARBA00007477"/>
    </source>
</evidence>
<dbReference type="InterPro" id="IPR027833">
    <property type="entry name" value="MGT5A-like_N"/>
</dbReference>
<keyword evidence="7" id="KW-0328">Glycosyltransferase</keyword>
<dbReference type="GO" id="GO:0005576">
    <property type="term" value="C:extracellular region"/>
    <property type="evidence" value="ECO:0007669"/>
    <property type="project" value="UniProtKB-SubCell"/>
</dbReference>
<accession>A0AAE0Z0V1</accession>
<comment type="pathway">
    <text evidence="3">Protein modification; protein glycosylation.</text>
</comment>
<organism evidence="18 19">
    <name type="scientific">Elysia crispata</name>
    <name type="common">lettuce slug</name>
    <dbReference type="NCBI Taxonomy" id="231223"/>
    <lineage>
        <taxon>Eukaryota</taxon>
        <taxon>Metazoa</taxon>
        <taxon>Spiralia</taxon>
        <taxon>Lophotrochozoa</taxon>
        <taxon>Mollusca</taxon>
        <taxon>Gastropoda</taxon>
        <taxon>Heterobranchia</taxon>
        <taxon>Euthyneura</taxon>
        <taxon>Panpulmonata</taxon>
        <taxon>Sacoglossa</taxon>
        <taxon>Placobranchoidea</taxon>
        <taxon>Plakobranchidae</taxon>
        <taxon>Elysia</taxon>
    </lineage>
</organism>
<dbReference type="PANTHER" id="PTHR15075:SF2">
    <property type="entry name" value="ALPHA-1,6-MANNOSYLGLYCOPROTEIN 6-BETA-N-ACETYLGLUCOSAMINYLTRANSFERASE"/>
    <property type="match status" value="1"/>
</dbReference>
<dbReference type="GO" id="GO:0006487">
    <property type="term" value="P:protein N-linked glycosylation"/>
    <property type="evidence" value="ECO:0007669"/>
    <property type="project" value="TreeGrafter"/>
</dbReference>
<dbReference type="Pfam" id="PF15027">
    <property type="entry name" value="MGT5A_N"/>
    <property type="match status" value="1"/>
</dbReference>
<evidence type="ECO:0000256" key="7">
    <source>
        <dbReference type="ARBA" id="ARBA00022676"/>
    </source>
</evidence>
<dbReference type="GO" id="GO:0000139">
    <property type="term" value="C:Golgi membrane"/>
    <property type="evidence" value="ECO:0007669"/>
    <property type="project" value="UniProtKB-SubCell"/>
</dbReference>
<protein>
    <recommendedName>
        <fullName evidence="5">alpha-1,6-mannosyl-glycoprotein 6-beta-N-acetylglucosaminyltransferase</fullName>
        <ecNumber evidence="5">2.4.1.155</ecNumber>
    </recommendedName>
</protein>
<feature type="domain" description="Glycosyltransferase family 18 catalytic" evidence="16">
    <location>
        <begin position="170"/>
        <end position="732"/>
    </location>
</feature>
<keyword evidence="11" id="KW-1133">Transmembrane helix</keyword>
<dbReference type="Proteomes" id="UP001283361">
    <property type="component" value="Unassembled WGS sequence"/>
</dbReference>
<name>A0AAE0Z0V1_9GAST</name>
<feature type="domain" description="MGT5A-like N-terminal" evidence="17">
    <location>
        <begin position="17"/>
        <end position="123"/>
    </location>
</feature>
<evidence type="ECO:0000256" key="13">
    <source>
        <dbReference type="ARBA" id="ARBA00023136"/>
    </source>
</evidence>
<evidence type="ECO:0000256" key="5">
    <source>
        <dbReference type="ARBA" id="ARBA00012671"/>
    </source>
</evidence>
<proteinExistence type="inferred from homology"/>
<evidence type="ECO:0000256" key="12">
    <source>
        <dbReference type="ARBA" id="ARBA00023034"/>
    </source>
</evidence>
<keyword evidence="8" id="KW-0808">Transferase</keyword>
<dbReference type="Pfam" id="PF15024">
    <property type="entry name" value="Glyco_transf_18"/>
    <property type="match status" value="1"/>
</dbReference>
<keyword evidence="9" id="KW-0812">Transmembrane</keyword>
<dbReference type="EC" id="2.4.1.155" evidence="5"/>
<keyword evidence="12" id="KW-0333">Golgi apparatus</keyword>
<evidence type="ECO:0000256" key="2">
    <source>
        <dbReference type="ARBA" id="ARBA00004613"/>
    </source>
</evidence>
<dbReference type="InterPro" id="IPR026116">
    <property type="entry name" value="GT18_cat"/>
</dbReference>
<evidence type="ECO:0000313" key="19">
    <source>
        <dbReference type="Proteomes" id="UP001283361"/>
    </source>
</evidence>
<evidence type="ECO:0000256" key="1">
    <source>
        <dbReference type="ARBA" id="ARBA00004323"/>
    </source>
</evidence>
<evidence type="ECO:0000256" key="11">
    <source>
        <dbReference type="ARBA" id="ARBA00022989"/>
    </source>
</evidence>
<sequence>MARGVSSPLLLRRGVLVLLVALALWSVTYLNMAYIFTSRWPARDSQQVKEEILQLSEEYIRQLSKETGGMVDGPYAGRFTAYELKKTIAVLLESMLARISRLESFINNVSNGSLFNNQSGAAASHSAIGIVAGQAVKSEKCKLSPEEKEQYPVCEQKIEWMRRLWKSDPCYRGYGVNGSDCSIIRYLSEVEGFCPRQAWSGLENQTLVDARVTYAKISLDLQPLMDILKDPNERQGYAWIRMRISRMWSRWTDAVKSLMSKYSFRNRPKQKILVHLGLLSKQSGWKFAEMQFKGGPLGELVQWSDLITTLYILGHDLTITSEVEQLVEILNHVPAARTPCQSRKELPVQMIYTDIMGLIQFKKRLKVGYAKFSCLFRVLDSFGTEPAFNHRVFAKQNKILTSWGGQDLNLQQFYTMFPHSPDNSFMGFVVDRILNDTERSAEPKRNIALVYGKNDYMWQGKRSYLDSIHARFEVHGTVYRENNKNLVNVPEYVVNHGILSGLDLHELLQKTKVFVGLGFPYEGPAPLEAIANGAVFLNPLFTPPHSSKNTKFFKGKPTQREITSQHPYAEVFIGKPYVYTINISNKTEVEQALDVIAQQTNFSSYVPYEYTEEGMLQRMKAYIENQKFCSHQESAHEKWPPAESVTHILGEAGKSCKDACWDIQKICEPNHFAELNTVQGIANVTWCSSLTQSSNIYYPAVEAKEKVCTKQAEPRLFSCVGSMHALRRLCPCRDFIPGQTALCVGCDR</sequence>